<evidence type="ECO:0000256" key="9">
    <source>
        <dbReference type="SAM" id="MobiDB-lite"/>
    </source>
</evidence>
<keyword evidence="11" id="KW-1185">Reference proteome</keyword>
<evidence type="ECO:0000256" key="4">
    <source>
        <dbReference type="ARBA" id="ARBA00022723"/>
    </source>
</evidence>
<feature type="region of interest" description="Disordered" evidence="9">
    <location>
        <begin position="1"/>
        <end position="28"/>
    </location>
</feature>
<reference evidence="11" key="1">
    <citation type="journal article" date="2013" name="Nat. Biotechnol.">
        <title>Draft genome sequence of chickpea (Cicer arietinum) provides a resource for trait improvement.</title>
        <authorList>
            <person name="Varshney R.K."/>
            <person name="Song C."/>
            <person name="Saxena R.K."/>
            <person name="Azam S."/>
            <person name="Yu S."/>
            <person name="Sharpe A.G."/>
            <person name="Cannon S."/>
            <person name="Baek J."/>
            <person name="Rosen B.D."/>
            <person name="Tar'an B."/>
            <person name="Millan T."/>
            <person name="Zhang X."/>
            <person name="Ramsay L.D."/>
            <person name="Iwata A."/>
            <person name="Wang Y."/>
            <person name="Nelson W."/>
            <person name="Farmer A.D."/>
            <person name="Gaur P.M."/>
            <person name="Soderlund C."/>
            <person name="Penmetsa R.V."/>
            <person name="Xu C."/>
            <person name="Bharti A.K."/>
            <person name="He W."/>
            <person name="Winter P."/>
            <person name="Zhao S."/>
            <person name="Hane J.K."/>
            <person name="Carrasquilla-Garcia N."/>
            <person name="Condie J.A."/>
            <person name="Upadhyaya H.D."/>
            <person name="Luo M.C."/>
            <person name="Thudi M."/>
            <person name="Gowda C.L."/>
            <person name="Singh N.P."/>
            <person name="Lichtenzveig J."/>
            <person name="Gali K.K."/>
            <person name="Rubio J."/>
            <person name="Nadarajan N."/>
            <person name="Dolezel J."/>
            <person name="Bansal K.C."/>
            <person name="Xu X."/>
            <person name="Edwards D."/>
            <person name="Zhang G."/>
            <person name="Kahl G."/>
            <person name="Gil J."/>
            <person name="Singh K.B."/>
            <person name="Datta S.K."/>
            <person name="Jackson S.A."/>
            <person name="Wang J."/>
            <person name="Cook D.R."/>
        </authorList>
    </citation>
    <scope>NUCLEOTIDE SEQUENCE [LARGE SCALE GENOMIC DNA]</scope>
    <source>
        <strain evidence="11">cv. CDC Frontier</strain>
    </source>
</reference>
<dbReference type="GO" id="GO:0008270">
    <property type="term" value="F:zinc ion binding"/>
    <property type="evidence" value="ECO:0007669"/>
    <property type="project" value="UniProtKB-KW"/>
</dbReference>
<proteinExistence type="predicted"/>
<dbReference type="KEGG" id="cam:101510167"/>
<feature type="domain" description="RING-type" evidence="10">
    <location>
        <begin position="279"/>
        <end position="320"/>
    </location>
</feature>
<evidence type="ECO:0000256" key="7">
    <source>
        <dbReference type="ARBA" id="ARBA00022833"/>
    </source>
</evidence>
<organism evidence="11 12">
    <name type="scientific">Cicer arietinum</name>
    <name type="common">Chickpea</name>
    <name type="synonym">Garbanzo</name>
    <dbReference type="NCBI Taxonomy" id="3827"/>
    <lineage>
        <taxon>Eukaryota</taxon>
        <taxon>Viridiplantae</taxon>
        <taxon>Streptophyta</taxon>
        <taxon>Embryophyta</taxon>
        <taxon>Tracheophyta</taxon>
        <taxon>Spermatophyta</taxon>
        <taxon>Magnoliopsida</taxon>
        <taxon>eudicotyledons</taxon>
        <taxon>Gunneridae</taxon>
        <taxon>Pentapetalae</taxon>
        <taxon>rosids</taxon>
        <taxon>fabids</taxon>
        <taxon>Fabales</taxon>
        <taxon>Fabaceae</taxon>
        <taxon>Papilionoideae</taxon>
        <taxon>50 kb inversion clade</taxon>
        <taxon>NPAAA clade</taxon>
        <taxon>Hologalegina</taxon>
        <taxon>IRL clade</taxon>
        <taxon>Cicereae</taxon>
        <taxon>Cicer</taxon>
    </lineage>
</organism>
<dbReference type="PANTHER" id="PTHR22937:SF125">
    <property type="entry name" value="RING-TYPE E3 UBIQUITIN TRANSFERASE"/>
    <property type="match status" value="1"/>
</dbReference>
<protein>
    <recommendedName>
        <fullName evidence="2">RING-type E3 ubiquitin transferase</fullName>
        <ecNumber evidence="2">2.3.2.27</ecNumber>
    </recommendedName>
</protein>
<evidence type="ECO:0000256" key="8">
    <source>
        <dbReference type="PROSITE-ProRule" id="PRU00175"/>
    </source>
</evidence>
<comment type="catalytic activity">
    <reaction evidence="1">
        <text>S-ubiquitinyl-[E2 ubiquitin-conjugating enzyme]-L-cysteine + [acceptor protein]-L-lysine = [E2 ubiquitin-conjugating enzyme]-L-cysteine + N(6)-ubiquitinyl-[acceptor protein]-L-lysine.</text>
        <dbReference type="EC" id="2.3.2.27"/>
    </reaction>
</comment>
<dbReference type="SMART" id="SM00184">
    <property type="entry name" value="RING"/>
    <property type="match status" value="1"/>
</dbReference>
<dbReference type="eggNOG" id="KOG0800">
    <property type="taxonomic scope" value="Eukaryota"/>
</dbReference>
<evidence type="ECO:0000256" key="2">
    <source>
        <dbReference type="ARBA" id="ARBA00012483"/>
    </source>
</evidence>
<evidence type="ECO:0000313" key="11">
    <source>
        <dbReference type="Proteomes" id="UP000087171"/>
    </source>
</evidence>
<evidence type="ECO:0000313" key="12">
    <source>
        <dbReference type="RefSeq" id="XP_004503317.1"/>
    </source>
</evidence>
<dbReference type="OrthoDB" id="8062037at2759"/>
<accession>A0A1S2YDQ5</accession>
<dbReference type="PROSITE" id="PS50089">
    <property type="entry name" value="ZF_RING_2"/>
    <property type="match status" value="1"/>
</dbReference>
<keyword evidence="5 8" id="KW-0863">Zinc-finger</keyword>
<evidence type="ECO:0000256" key="6">
    <source>
        <dbReference type="ARBA" id="ARBA00022786"/>
    </source>
</evidence>
<dbReference type="PaxDb" id="3827-XP_004503317.1"/>
<keyword evidence="7" id="KW-0862">Zinc</keyword>
<gene>
    <name evidence="12" type="primary">LOC101510167</name>
</gene>
<dbReference type="InterPro" id="IPR001841">
    <property type="entry name" value="Znf_RING"/>
</dbReference>
<keyword evidence="6" id="KW-0833">Ubl conjugation pathway</keyword>
<keyword evidence="3" id="KW-0808">Transferase</keyword>
<sequence length="327" mass="37116">MPFVKEDMKWRRPRNNKPVSETDTRPILQSTRCKSTISSLLLSTFSNETTNKKTNFSAAAATFRGLGCSAGASEQVSVPAVIRASADWEMKKKKKKTKKKKQKRKSKNDGVDFQDVWCAPGIGFSPDVAASVDCVVSKRNVNVSSTSRPKIDLHKITHTQPSSSFRRRTVYPETFSFPDTDPDIFTACSLGTAAHPRHIRDPSSDDFSEIMVLQGSILMGGRRDLFRDWRLDVDNMSYEQLLELGERIGNVNTGLKEDEMEPYITKTKLQISDQVDKKCSICQEEYEVDDKLGRLNCDHLYHFQCIQQWVAHKNFCPVCKHQVAARR</sequence>
<reference evidence="12" key="2">
    <citation type="submission" date="2025-08" db="UniProtKB">
        <authorList>
            <consortium name="RefSeq"/>
        </authorList>
    </citation>
    <scope>IDENTIFICATION</scope>
    <source>
        <tissue evidence="12">Etiolated seedlings</tissue>
    </source>
</reference>
<dbReference type="InterPro" id="IPR013083">
    <property type="entry name" value="Znf_RING/FYVE/PHD"/>
</dbReference>
<dbReference type="Gene3D" id="3.30.40.10">
    <property type="entry name" value="Zinc/RING finger domain, C3HC4 (zinc finger)"/>
    <property type="match status" value="1"/>
</dbReference>
<evidence type="ECO:0000256" key="3">
    <source>
        <dbReference type="ARBA" id="ARBA00022679"/>
    </source>
</evidence>
<name>A0A1S2YDQ5_CICAR</name>
<dbReference type="Pfam" id="PF13639">
    <property type="entry name" value="zf-RING_2"/>
    <property type="match status" value="1"/>
</dbReference>
<dbReference type="RefSeq" id="XP_004503317.1">
    <property type="nucleotide sequence ID" value="XM_004503260.3"/>
</dbReference>
<dbReference type="Proteomes" id="UP000087171">
    <property type="component" value="Chromosome Ca6"/>
</dbReference>
<dbReference type="InterPro" id="IPR045191">
    <property type="entry name" value="MBR1/2-like"/>
</dbReference>
<dbReference type="SUPFAM" id="SSF57850">
    <property type="entry name" value="RING/U-box"/>
    <property type="match status" value="1"/>
</dbReference>
<dbReference type="GO" id="GO:0061630">
    <property type="term" value="F:ubiquitin protein ligase activity"/>
    <property type="evidence" value="ECO:0007669"/>
    <property type="project" value="UniProtKB-EC"/>
</dbReference>
<dbReference type="GeneID" id="101510167"/>
<dbReference type="PANTHER" id="PTHR22937">
    <property type="entry name" value="E3 UBIQUITIN-PROTEIN LIGASE RNF165"/>
    <property type="match status" value="1"/>
</dbReference>
<dbReference type="EC" id="2.3.2.27" evidence="2"/>
<keyword evidence="4" id="KW-0479">Metal-binding</keyword>
<evidence type="ECO:0000256" key="1">
    <source>
        <dbReference type="ARBA" id="ARBA00000900"/>
    </source>
</evidence>
<evidence type="ECO:0000256" key="5">
    <source>
        <dbReference type="ARBA" id="ARBA00022771"/>
    </source>
</evidence>
<evidence type="ECO:0000259" key="10">
    <source>
        <dbReference type="PROSITE" id="PS50089"/>
    </source>
</evidence>
<feature type="compositionally biased region" description="Basic and acidic residues" evidence="9">
    <location>
        <begin position="1"/>
        <end position="10"/>
    </location>
</feature>
<feature type="compositionally biased region" description="Polar residues" evidence="9">
    <location>
        <begin position="17"/>
        <end position="28"/>
    </location>
</feature>
<dbReference type="AlphaFoldDB" id="A0A1S2YDQ5"/>